<evidence type="ECO:0000256" key="2">
    <source>
        <dbReference type="ARBA" id="ARBA00007639"/>
    </source>
</evidence>
<dbReference type="Gene3D" id="3.40.50.2300">
    <property type="match status" value="2"/>
</dbReference>
<organism evidence="6 7">
    <name type="scientific">Leucobacter chromiisoli</name>
    <dbReference type="NCBI Taxonomy" id="2796471"/>
    <lineage>
        <taxon>Bacteria</taxon>
        <taxon>Bacillati</taxon>
        <taxon>Actinomycetota</taxon>
        <taxon>Actinomycetes</taxon>
        <taxon>Micrococcales</taxon>
        <taxon>Microbacteriaceae</taxon>
        <taxon>Leucobacter</taxon>
    </lineage>
</organism>
<proteinExistence type="inferred from homology"/>
<evidence type="ECO:0000256" key="3">
    <source>
        <dbReference type="ARBA" id="ARBA00022729"/>
    </source>
</evidence>
<gene>
    <name evidence="6" type="ORF">JD276_06170</name>
</gene>
<dbReference type="RefSeq" id="WP_200114792.1">
    <property type="nucleotide sequence ID" value="NZ_JAEHOH010000007.1"/>
</dbReference>
<feature type="chain" id="PRO_5038670601" evidence="4">
    <location>
        <begin position="26"/>
        <end position="366"/>
    </location>
</feature>
<dbReference type="SUPFAM" id="SSF53822">
    <property type="entry name" value="Periplasmic binding protein-like I"/>
    <property type="match status" value="1"/>
</dbReference>
<comment type="caution">
    <text evidence="6">The sequence shown here is derived from an EMBL/GenBank/DDBJ whole genome shotgun (WGS) entry which is preliminary data.</text>
</comment>
<dbReference type="PANTHER" id="PTHR46847">
    <property type="entry name" value="D-ALLOSE-BINDING PERIPLASMIC PROTEIN-RELATED"/>
    <property type="match status" value="1"/>
</dbReference>
<protein>
    <submittedName>
        <fullName evidence="6">Sugar ABC transporter substrate-binding protein</fullName>
    </submittedName>
</protein>
<keyword evidence="7" id="KW-1185">Reference proteome</keyword>
<comment type="subcellular location">
    <subcellularLocation>
        <location evidence="1">Cell envelope</location>
    </subcellularLocation>
</comment>
<dbReference type="InterPro" id="IPR025997">
    <property type="entry name" value="SBP_2_dom"/>
</dbReference>
<sequence length="366" mass="38645">MTRNATRRALIGVGLAAAIGMTSLAGCSSASEDAGSGGAGGNAEDVTAYQGVRSLSNAYHANWVEGGELFGEWAGVEVHTITDEADSQRQLSQIQALGTSGEIYALNVDPNTSSDTEAIVNAVTDAGGFVVTQWNKPDDLFPWDVSDNWVAHISFDGRTSGQEVSEALFEKMGGEGGVIALQGILDNVPAKQRFEGLQNALEDYPGIELLEDQTANYSRSEGLSVTQTLLAKYGDQITGVWAANDEMALGAVEALRAAGLEGEIPVVGFDAVPEALEAIQEGDSGYIATVSTDPWWQGSAALSLAYQAATGEIDVSELSHEERAFYGEQTVVTADNVTDFLEAPPLEQLVPDLEDPWARSQGPIEP</sequence>
<dbReference type="EMBL" id="JAEHOH010000007">
    <property type="protein sequence ID" value="MBK0418619.1"/>
    <property type="molecule type" value="Genomic_DNA"/>
</dbReference>
<keyword evidence="3 4" id="KW-0732">Signal</keyword>
<evidence type="ECO:0000313" key="7">
    <source>
        <dbReference type="Proteomes" id="UP000608530"/>
    </source>
</evidence>
<dbReference type="Pfam" id="PF13407">
    <property type="entry name" value="Peripla_BP_4"/>
    <property type="match status" value="1"/>
</dbReference>
<evidence type="ECO:0000313" key="6">
    <source>
        <dbReference type="EMBL" id="MBK0418619.1"/>
    </source>
</evidence>
<dbReference type="PROSITE" id="PS51257">
    <property type="entry name" value="PROKAR_LIPOPROTEIN"/>
    <property type="match status" value="1"/>
</dbReference>
<evidence type="ECO:0000259" key="5">
    <source>
        <dbReference type="Pfam" id="PF13407"/>
    </source>
</evidence>
<dbReference type="CDD" id="cd01536">
    <property type="entry name" value="PBP1_ABC_sugar_binding-like"/>
    <property type="match status" value="1"/>
</dbReference>
<feature type="domain" description="Periplasmic binding protein" evidence="5">
    <location>
        <begin position="54"/>
        <end position="312"/>
    </location>
</feature>
<name>A0A934Q5C1_9MICO</name>
<comment type="similarity">
    <text evidence="2">Belongs to the bacterial solute-binding protein 2 family.</text>
</comment>
<evidence type="ECO:0000256" key="4">
    <source>
        <dbReference type="SAM" id="SignalP"/>
    </source>
</evidence>
<reference evidence="6" key="1">
    <citation type="submission" date="2020-12" db="EMBL/GenBank/DDBJ databases">
        <title>Leucobacter sp. CAS1, isolated from Chromium sludge.</title>
        <authorList>
            <person name="Xu Z."/>
        </authorList>
    </citation>
    <scope>NUCLEOTIDE SEQUENCE</scope>
    <source>
        <strain evidence="6">CSA1</strain>
    </source>
</reference>
<evidence type="ECO:0000256" key="1">
    <source>
        <dbReference type="ARBA" id="ARBA00004196"/>
    </source>
</evidence>
<accession>A0A934Q5C1</accession>
<dbReference type="AlphaFoldDB" id="A0A934Q5C1"/>
<feature type="signal peptide" evidence="4">
    <location>
        <begin position="1"/>
        <end position="25"/>
    </location>
</feature>
<dbReference type="GO" id="GO:0030246">
    <property type="term" value="F:carbohydrate binding"/>
    <property type="evidence" value="ECO:0007669"/>
    <property type="project" value="UniProtKB-ARBA"/>
</dbReference>
<dbReference type="PANTHER" id="PTHR46847:SF1">
    <property type="entry name" value="D-ALLOSE-BINDING PERIPLASMIC PROTEIN-RELATED"/>
    <property type="match status" value="1"/>
</dbReference>
<dbReference type="GO" id="GO:0030313">
    <property type="term" value="C:cell envelope"/>
    <property type="evidence" value="ECO:0007669"/>
    <property type="project" value="UniProtKB-SubCell"/>
</dbReference>
<dbReference type="InterPro" id="IPR028082">
    <property type="entry name" value="Peripla_BP_I"/>
</dbReference>
<dbReference type="Proteomes" id="UP000608530">
    <property type="component" value="Unassembled WGS sequence"/>
</dbReference>